<gene>
    <name evidence="1" type="ORF">AFUS01_LOCUS7565</name>
</gene>
<dbReference type="EMBL" id="CAJVCH010051206">
    <property type="protein sequence ID" value="CAG7718148.1"/>
    <property type="molecule type" value="Genomic_DNA"/>
</dbReference>
<proteinExistence type="predicted"/>
<evidence type="ECO:0000313" key="2">
    <source>
        <dbReference type="Proteomes" id="UP000708208"/>
    </source>
</evidence>
<protein>
    <submittedName>
        <fullName evidence="1">Uncharacterized protein</fullName>
    </submittedName>
</protein>
<evidence type="ECO:0000313" key="1">
    <source>
        <dbReference type="EMBL" id="CAG7718148.1"/>
    </source>
</evidence>
<feature type="non-terminal residue" evidence="1">
    <location>
        <position position="1"/>
    </location>
</feature>
<comment type="caution">
    <text evidence="1">The sequence shown here is derived from an EMBL/GenBank/DDBJ whole genome shotgun (WGS) entry which is preliminary data.</text>
</comment>
<accession>A0A8J2K1V7</accession>
<organism evidence="1 2">
    <name type="scientific">Allacma fusca</name>
    <dbReference type="NCBI Taxonomy" id="39272"/>
    <lineage>
        <taxon>Eukaryota</taxon>
        <taxon>Metazoa</taxon>
        <taxon>Ecdysozoa</taxon>
        <taxon>Arthropoda</taxon>
        <taxon>Hexapoda</taxon>
        <taxon>Collembola</taxon>
        <taxon>Symphypleona</taxon>
        <taxon>Sminthuridae</taxon>
        <taxon>Allacma</taxon>
    </lineage>
</organism>
<sequence length="396" mass="44942">IKVDKMNNIQLPNEKVSRSSTLDHPIMEIRAKTVDEEIYWLQDEFKSLSKQIVMSQRDRMLGPAANDLENVKSSCSMKFSNFLDFILSEKTCITNGLKKSGPSEVMRHANEVFVFEGRGKHFSFSSSFAINGTQRLAIYCNIEMPGGVEFGIGFIRGGDLYKDHEFWMQKTHNEPLPDKWNMRSIKRNLKLIVSQGNYMAQGRLTWGPRPELHIEIIQFEDSDGLSYPGQITKDLTTLKSDFFKTSPRNMNQYWMLSCNIAIVNRLSANLKRLANNFNNCGEHSVPSSELSPLQGETFFVADNKKVEIGFSYKIVSTDLEFVVTLNVGHGANSFTAAFVRTTDPKPLVTLKNVTHDYVTLANATEGVKYIQIRNIRAGLMMSEDNHSFMEISIFTV</sequence>
<dbReference type="AlphaFoldDB" id="A0A8J2K1V7"/>
<reference evidence="1" key="1">
    <citation type="submission" date="2021-06" db="EMBL/GenBank/DDBJ databases">
        <authorList>
            <person name="Hodson N. C."/>
            <person name="Mongue J. A."/>
            <person name="Jaron S. K."/>
        </authorList>
    </citation>
    <scope>NUCLEOTIDE SEQUENCE</scope>
</reference>
<keyword evidence="2" id="KW-1185">Reference proteome</keyword>
<name>A0A8J2K1V7_9HEXA</name>
<dbReference type="Proteomes" id="UP000708208">
    <property type="component" value="Unassembled WGS sequence"/>
</dbReference>